<dbReference type="EC" id="2.3.1.39" evidence="4"/>
<reference evidence="9" key="2">
    <citation type="submission" date="2010-12" db="PDB data bank">
        <title>CRYSTAL STRUCTURE OF malonyl CoA-acyl carrier protein transacylase from Clostridium perfringens Atcc 13124.</title>
        <authorList>
            <person name="Malashkevich V.N."/>
            <person name="Toro R."/>
            <person name="Ramagopal U."/>
            <person name="Seidel R."/>
            <person name="Foti R."/>
            <person name="Almo S.C."/>
        </authorList>
    </citation>
    <scope>X-RAY CRYSTALLOGRAPHY (2.10 ANGSTROMS) OF 2-314</scope>
</reference>
<proteinExistence type="evidence at protein level"/>
<keyword evidence="1 4" id="KW-0808">Transferase</keyword>
<accession>A0A0H2YQN3</accession>
<dbReference type="InterPro" id="IPR050858">
    <property type="entry name" value="Mal-CoA-ACP_Trans/PKS_FabD"/>
</dbReference>
<comment type="catalytic activity">
    <reaction evidence="3 4">
        <text>holo-[ACP] + malonyl-CoA = malonyl-[ACP] + CoA</text>
        <dbReference type="Rhea" id="RHEA:41792"/>
        <dbReference type="Rhea" id="RHEA-COMP:9623"/>
        <dbReference type="Rhea" id="RHEA-COMP:9685"/>
        <dbReference type="ChEBI" id="CHEBI:57287"/>
        <dbReference type="ChEBI" id="CHEBI:57384"/>
        <dbReference type="ChEBI" id="CHEBI:64479"/>
        <dbReference type="ChEBI" id="CHEBI:78449"/>
        <dbReference type="EC" id="2.3.1.39"/>
    </reaction>
</comment>
<evidence type="ECO:0000256" key="3">
    <source>
        <dbReference type="ARBA" id="ARBA00048462"/>
    </source>
</evidence>
<dbReference type="InterPro" id="IPR024925">
    <property type="entry name" value="Malonyl_CoA-ACP_transAc"/>
</dbReference>
<evidence type="ECO:0000256" key="4">
    <source>
        <dbReference type="PIRNR" id="PIRNR000446"/>
    </source>
</evidence>
<dbReference type="EvolutionaryTrace" id="A0A0H2YQN3"/>
<dbReference type="KEGG" id="cpf:CPF_1325"/>
<dbReference type="SUPFAM" id="SSF52151">
    <property type="entry name" value="FabD/lysophospholipase-like"/>
    <property type="match status" value="1"/>
</dbReference>
<reference evidence="7 8" key="1">
    <citation type="journal article" date="2006" name="Genome Res.">
        <title>Skewed genomic variability in strains of the toxigenic bacterial pathogen, Clostridium perfringens.</title>
        <authorList>
            <person name="Myers G.S."/>
            <person name="Rasko D.A."/>
            <person name="Cheung J.K."/>
            <person name="Ravel J."/>
            <person name="Seshadri R."/>
            <person name="Deboy R.T."/>
            <person name="Ren Q."/>
            <person name="Varga J."/>
            <person name="Awad M.M."/>
            <person name="Brinkac L.M."/>
            <person name="Daugherty S.C."/>
            <person name="Haft D.H."/>
            <person name="Dodson R.J."/>
            <person name="Madupu R."/>
            <person name="Nelson W.C."/>
            <person name="Rosovitz M.J."/>
            <person name="Sullivan S.A."/>
            <person name="Khouri H."/>
            <person name="Dimitrov G.I."/>
            <person name="Watkins K.L."/>
            <person name="Mulligan S."/>
            <person name="Benton J."/>
            <person name="Radune D."/>
            <person name="Fisher D.J."/>
            <person name="Atkins H.S."/>
            <person name="Hiscox T."/>
            <person name="Jost B.H."/>
            <person name="Billington S.J."/>
            <person name="Songer J.G."/>
            <person name="McClane B.A."/>
            <person name="Titball R.W."/>
            <person name="Rood J.I."/>
            <person name="Melville S.B."/>
            <person name="Paulsen I.T."/>
        </authorList>
    </citation>
    <scope>NUCLEOTIDE SEQUENCE [LARGE SCALE GENOMIC DNA]</scope>
    <source>
        <strain evidence="8">ATCC 13124 / DSM 756 / JCM 1290 / NCIMB 6125 / NCTC 8237 / S 107 / Type A</strain>
    </source>
</reference>
<dbReference type="PIRSF" id="PIRSF000446">
    <property type="entry name" value="Mct"/>
    <property type="match status" value="1"/>
</dbReference>
<dbReference type="GO" id="GO:0004314">
    <property type="term" value="F:[acyl-carrier-protein] S-malonyltransferase activity"/>
    <property type="evidence" value="ECO:0007669"/>
    <property type="project" value="UniProtKB-EC"/>
</dbReference>
<protein>
    <recommendedName>
        <fullName evidence="4">Malonyl CoA-acyl carrier protein transacylase</fullName>
        <ecNumber evidence="4">2.3.1.39</ecNumber>
    </recommendedName>
</protein>
<name>A0A0H2YQN3_CLOP1</name>
<keyword evidence="9" id="KW-0002">3D-structure</keyword>
<dbReference type="HOGENOM" id="CLU_030558_0_1_9"/>
<dbReference type="Gene3D" id="3.30.70.250">
    <property type="entry name" value="Malonyl-CoA ACP transacylase, ACP-binding"/>
    <property type="match status" value="1"/>
</dbReference>
<dbReference type="InterPro" id="IPR016036">
    <property type="entry name" value="Malonyl_transacylase_ACP-bd"/>
</dbReference>
<evidence type="ECO:0007829" key="9">
    <source>
        <dbReference type="PDB" id="3PTW"/>
    </source>
</evidence>
<evidence type="ECO:0000256" key="5">
    <source>
        <dbReference type="PIRSR" id="PIRSR000446-1"/>
    </source>
</evidence>
<dbReference type="InterPro" id="IPR016035">
    <property type="entry name" value="Acyl_Trfase/lysoPLipase"/>
</dbReference>
<dbReference type="Proteomes" id="UP000001823">
    <property type="component" value="Chromosome"/>
</dbReference>
<dbReference type="GO" id="GO:0005829">
    <property type="term" value="C:cytosol"/>
    <property type="evidence" value="ECO:0007669"/>
    <property type="project" value="TreeGrafter"/>
</dbReference>
<dbReference type="InterPro" id="IPR004410">
    <property type="entry name" value="Malonyl_CoA-ACP_transAc_FabD"/>
</dbReference>
<dbReference type="InterPro" id="IPR001227">
    <property type="entry name" value="Ac_transferase_dom_sf"/>
</dbReference>
<dbReference type="NCBIfam" id="TIGR00128">
    <property type="entry name" value="fabD"/>
    <property type="match status" value="1"/>
</dbReference>
<dbReference type="FunFam" id="3.30.70.250:FF:000001">
    <property type="entry name" value="Malonyl CoA-acyl carrier protein transacylase"/>
    <property type="match status" value="1"/>
</dbReference>
<dbReference type="PANTHER" id="PTHR42681">
    <property type="entry name" value="MALONYL-COA-ACYL CARRIER PROTEIN TRANSACYLASE, MITOCHONDRIAL"/>
    <property type="match status" value="1"/>
</dbReference>
<evidence type="ECO:0000259" key="6">
    <source>
        <dbReference type="SMART" id="SM00827"/>
    </source>
</evidence>
<evidence type="ECO:0000313" key="7">
    <source>
        <dbReference type="EMBL" id="ABG82894.1"/>
    </source>
</evidence>
<dbReference type="PANTHER" id="PTHR42681:SF1">
    <property type="entry name" value="MALONYL-COA-ACYL CARRIER PROTEIN TRANSACYLASE, MITOCHONDRIAL"/>
    <property type="match status" value="1"/>
</dbReference>
<dbReference type="SMART" id="SM00827">
    <property type="entry name" value="PKS_AT"/>
    <property type="match status" value="1"/>
</dbReference>
<dbReference type="GO" id="GO:0006633">
    <property type="term" value="P:fatty acid biosynthetic process"/>
    <property type="evidence" value="ECO:0007669"/>
    <property type="project" value="TreeGrafter"/>
</dbReference>
<comment type="similarity">
    <text evidence="4">Belongs to the fabD family.</text>
</comment>
<dbReference type="SUPFAM" id="SSF55048">
    <property type="entry name" value="Probable ACP-binding domain of malonyl-CoA ACP transacylase"/>
    <property type="match status" value="1"/>
</dbReference>
<evidence type="ECO:0000256" key="1">
    <source>
        <dbReference type="ARBA" id="ARBA00022679"/>
    </source>
</evidence>
<evidence type="ECO:0000313" key="8">
    <source>
        <dbReference type="Proteomes" id="UP000001823"/>
    </source>
</evidence>
<dbReference type="SMR" id="A0A0H2YQN3"/>
<sequence length="314" mass="34300">MAKLGFLFAGQGAQYVGMGKEFFDNFEESKEVFKRSSEALGIDMEELCFNDPEGLLNKTEFTQPAIITTNMAILTALDKLGVKSHISCGLSLGEYSALIHSGAINFEDGVKLVKKRGKFMQEAVAEGIGGMVAVLRMTPEQVDEIIEKSSPYGIVEGANYNSPGQIVISGELVALEKAMEFIKEVGGRAIKLPVSAPFHCSMLQPAAEKLEDELNKISINKLNGIVMSNVKGEAYLEDDNIIELLTSQVKKPVLFINDIEKMIESGVDTFIEIGPGKALSGFVKKINKNVTVLNVEDLKSLEKTLSKLREMEVL</sequence>
<organism evidence="7 8">
    <name type="scientific">Clostridium perfringens (strain ATCC 13124 / DSM 756 / JCM 1290 / NCIMB 6125 / NCTC 8237 / Type A)</name>
    <dbReference type="NCBI Taxonomy" id="195103"/>
    <lineage>
        <taxon>Bacteria</taxon>
        <taxon>Bacillati</taxon>
        <taxon>Bacillota</taxon>
        <taxon>Clostridia</taxon>
        <taxon>Eubacteriales</taxon>
        <taxon>Clostridiaceae</taxon>
        <taxon>Clostridium</taxon>
    </lineage>
</organism>
<dbReference type="InterPro" id="IPR014043">
    <property type="entry name" value="Acyl_transferase_dom"/>
</dbReference>
<keyword evidence="8" id="KW-1185">Reference proteome</keyword>
<dbReference type="PDBsum" id="3PTW"/>
<dbReference type="RefSeq" id="WP_003466538.1">
    <property type="nucleotide sequence ID" value="NC_008261.1"/>
</dbReference>
<dbReference type="EMBL" id="CP000246">
    <property type="protein sequence ID" value="ABG82894.1"/>
    <property type="molecule type" value="Genomic_DNA"/>
</dbReference>
<keyword evidence="2 4" id="KW-0012">Acyltransferase</keyword>
<feature type="active site" evidence="5">
    <location>
        <position position="199"/>
    </location>
</feature>
<dbReference type="STRING" id="195103.CPF_1325"/>
<dbReference type="AlphaFoldDB" id="A0A0H2YQN3"/>
<gene>
    <name evidence="7" type="primary">fabD</name>
    <name evidence="7" type="ordered locus">CPF_1325</name>
</gene>
<feature type="domain" description="Malonyl-CoA:ACP transacylase (MAT)" evidence="6">
    <location>
        <begin position="7"/>
        <end position="310"/>
    </location>
</feature>
<dbReference type="PaxDb" id="195103-CPF_1325"/>
<dbReference type="Pfam" id="PF00698">
    <property type="entry name" value="Acyl_transf_1"/>
    <property type="match status" value="1"/>
</dbReference>
<feature type="active site" evidence="5">
    <location>
        <position position="91"/>
    </location>
</feature>
<dbReference type="Gene3D" id="3.40.366.10">
    <property type="entry name" value="Malonyl-Coenzyme A Acyl Carrier Protein, domain 2"/>
    <property type="match status" value="1"/>
</dbReference>
<dbReference type="eggNOG" id="COG0331">
    <property type="taxonomic scope" value="Bacteria"/>
</dbReference>
<dbReference type="PDB" id="3PTW">
    <property type="method" value="X-ray"/>
    <property type="resolution" value="2.10 A"/>
    <property type="chains" value="A=2-314"/>
</dbReference>
<evidence type="ECO:0000256" key="2">
    <source>
        <dbReference type="ARBA" id="ARBA00023315"/>
    </source>
</evidence>